<dbReference type="eggNOG" id="COG4654">
    <property type="taxonomic scope" value="Bacteria"/>
</dbReference>
<dbReference type="EMBL" id="ATHJ01000090">
    <property type="protein sequence ID" value="EPR39271.1"/>
    <property type="molecule type" value="Genomic_DNA"/>
</dbReference>
<reference evidence="7 8" key="1">
    <citation type="journal article" date="2013" name="Genome Announc.">
        <title>Draft genome sequences for three mercury-methylating, sulfate-reducing bacteria.</title>
        <authorList>
            <person name="Brown S.D."/>
            <person name="Hurt R.A.Jr."/>
            <person name="Gilmour C.C."/>
            <person name="Elias D.A."/>
        </authorList>
    </citation>
    <scope>NUCLEOTIDE SEQUENCE [LARGE SCALE GENOMIC DNA]</scope>
    <source>
        <strain evidence="7 8">DSM 2059</strain>
    </source>
</reference>
<proteinExistence type="predicted"/>
<keyword evidence="8" id="KW-1185">Reference proteome</keyword>
<dbReference type="STRING" id="897.B2D07_03730"/>
<feature type="domain" description="Cytochrome c" evidence="6">
    <location>
        <begin position="19"/>
        <end position="109"/>
    </location>
</feature>
<evidence type="ECO:0000313" key="8">
    <source>
        <dbReference type="Proteomes" id="UP000014977"/>
    </source>
</evidence>
<evidence type="ECO:0000256" key="2">
    <source>
        <dbReference type="ARBA" id="ARBA00022723"/>
    </source>
</evidence>
<dbReference type="GO" id="GO:0046872">
    <property type="term" value="F:metal ion binding"/>
    <property type="evidence" value="ECO:0007669"/>
    <property type="project" value="UniProtKB-KW"/>
</dbReference>
<dbReference type="InterPro" id="IPR009056">
    <property type="entry name" value="Cyt_c-like_dom"/>
</dbReference>
<dbReference type="AlphaFoldDB" id="S7TQM6"/>
<dbReference type="InterPro" id="IPR036909">
    <property type="entry name" value="Cyt_c-like_dom_sf"/>
</dbReference>
<feature type="signal peptide" evidence="5">
    <location>
        <begin position="1"/>
        <end position="21"/>
    </location>
</feature>
<comment type="caution">
    <text evidence="7">The sequence shown here is derived from an EMBL/GenBank/DDBJ whole genome shotgun (WGS) entry which is preliminary data.</text>
</comment>
<feature type="chain" id="PRO_5030177212" evidence="5">
    <location>
        <begin position="22"/>
        <end position="110"/>
    </location>
</feature>
<protein>
    <submittedName>
        <fullName evidence="7">Cytochrome c class I</fullName>
    </submittedName>
</protein>
<dbReference type="Gene3D" id="1.10.760.10">
    <property type="entry name" value="Cytochrome c-like domain"/>
    <property type="match status" value="1"/>
</dbReference>
<evidence type="ECO:0000256" key="1">
    <source>
        <dbReference type="ARBA" id="ARBA00022617"/>
    </source>
</evidence>
<dbReference type="SUPFAM" id="SSF46626">
    <property type="entry name" value="Cytochrome c"/>
    <property type="match status" value="1"/>
</dbReference>
<dbReference type="OrthoDB" id="9781261at2"/>
<keyword evidence="5" id="KW-0732">Signal</keyword>
<dbReference type="Proteomes" id="UP000014977">
    <property type="component" value="Unassembled WGS sequence"/>
</dbReference>
<evidence type="ECO:0000256" key="5">
    <source>
        <dbReference type="SAM" id="SignalP"/>
    </source>
</evidence>
<dbReference type="GO" id="GO:0020037">
    <property type="term" value="F:heme binding"/>
    <property type="evidence" value="ECO:0007669"/>
    <property type="project" value="InterPro"/>
</dbReference>
<name>S7TQM6_DESML</name>
<dbReference type="Pfam" id="PF00034">
    <property type="entry name" value="Cytochrom_C"/>
    <property type="match status" value="1"/>
</dbReference>
<evidence type="ECO:0000256" key="3">
    <source>
        <dbReference type="ARBA" id="ARBA00023004"/>
    </source>
</evidence>
<keyword evidence="3 4" id="KW-0408">Iron</keyword>
<sequence length="110" mass="12189">MKNLVILTILGWVMMGAPAFASDGEELFKAEGCMRCHKADGNSKIYPSLPEIATAYTGKSEQLLQYLNGETEAVMDPDTASLMKPHLEKTKKMNVVERKSVADYIMTFTP</sequence>
<organism evidence="7 8">
    <name type="scientific">Desulfococcus multivorans DSM 2059</name>
    <dbReference type="NCBI Taxonomy" id="1121405"/>
    <lineage>
        <taxon>Bacteria</taxon>
        <taxon>Pseudomonadati</taxon>
        <taxon>Thermodesulfobacteriota</taxon>
        <taxon>Desulfobacteria</taxon>
        <taxon>Desulfobacterales</taxon>
        <taxon>Desulfococcaceae</taxon>
        <taxon>Desulfococcus</taxon>
    </lineage>
</organism>
<evidence type="ECO:0000259" key="6">
    <source>
        <dbReference type="PROSITE" id="PS51007"/>
    </source>
</evidence>
<dbReference type="GO" id="GO:0009055">
    <property type="term" value="F:electron transfer activity"/>
    <property type="evidence" value="ECO:0007669"/>
    <property type="project" value="InterPro"/>
</dbReference>
<dbReference type="PROSITE" id="PS51007">
    <property type="entry name" value="CYTC"/>
    <property type="match status" value="1"/>
</dbReference>
<accession>S7TQM6</accession>
<dbReference type="RefSeq" id="WP_020877370.1">
    <property type="nucleotide sequence ID" value="NZ_ATHJ01000090.1"/>
</dbReference>
<gene>
    <name evidence="7" type="ORF">dsmv_2613</name>
</gene>
<keyword evidence="1 4" id="KW-0349">Heme</keyword>
<evidence type="ECO:0000256" key="4">
    <source>
        <dbReference type="PROSITE-ProRule" id="PRU00433"/>
    </source>
</evidence>
<evidence type="ECO:0000313" key="7">
    <source>
        <dbReference type="EMBL" id="EPR39271.1"/>
    </source>
</evidence>
<keyword evidence="2 4" id="KW-0479">Metal-binding</keyword>